<keyword evidence="4" id="KW-1185">Reference proteome</keyword>
<dbReference type="EMBL" id="JAHLPM010000021">
    <property type="protein sequence ID" value="MBU5439923.1"/>
    <property type="molecule type" value="Genomic_DNA"/>
</dbReference>
<feature type="transmembrane region" description="Helical" evidence="1">
    <location>
        <begin position="397"/>
        <end position="418"/>
    </location>
</feature>
<keyword evidence="1" id="KW-0812">Transmembrane</keyword>
<evidence type="ECO:0000313" key="3">
    <source>
        <dbReference type="EMBL" id="MBU5439923.1"/>
    </source>
</evidence>
<feature type="transmembrane region" description="Helical" evidence="1">
    <location>
        <begin position="346"/>
        <end position="361"/>
    </location>
</feature>
<reference evidence="3 4" key="1">
    <citation type="submission" date="2021-06" db="EMBL/GenBank/DDBJ databases">
        <authorList>
            <person name="Sun Q."/>
            <person name="Li D."/>
        </authorList>
    </citation>
    <scope>NUCLEOTIDE SEQUENCE [LARGE SCALE GENOMIC DNA]</scope>
    <source>
        <strain evidence="3 4">MSJ-40</strain>
    </source>
</reference>
<feature type="domain" description="Nucleoside transporter/FeoB GTPase Gate" evidence="2">
    <location>
        <begin position="138"/>
        <end position="234"/>
    </location>
</feature>
<keyword evidence="1" id="KW-0472">Membrane</keyword>
<comment type="caution">
    <text evidence="3">The sequence shown here is derived from an EMBL/GenBank/DDBJ whole genome shotgun (WGS) entry which is preliminary data.</text>
</comment>
<dbReference type="Pfam" id="PF07670">
    <property type="entry name" value="Gate"/>
    <property type="match status" value="1"/>
</dbReference>
<dbReference type="Proteomes" id="UP000749471">
    <property type="component" value="Unassembled WGS sequence"/>
</dbReference>
<name>A0ABS6EAG3_9FIRM</name>
<dbReference type="InterPro" id="IPR011642">
    <property type="entry name" value="Gate_dom"/>
</dbReference>
<evidence type="ECO:0000313" key="4">
    <source>
        <dbReference type="Proteomes" id="UP000749471"/>
    </source>
</evidence>
<feature type="transmembrane region" description="Helical" evidence="1">
    <location>
        <begin position="430"/>
        <end position="451"/>
    </location>
</feature>
<feature type="transmembrane region" description="Helical" evidence="1">
    <location>
        <begin position="135"/>
        <end position="166"/>
    </location>
</feature>
<keyword evidence="1" id="KW-1133">Transmembrane helix</keyword>
<feature type="transmembrane region" description="Helical" evidence="1">
    <location>
        <begin position="215"/>
        <end position="235"/>
    </location>
</feature>
<accession>A0ABS6EAG3</accession>
<protein>
    <submittedName>
        <fullName evidence="3">YjiH family protein</fullName>
    </submittedName>
</protein>
<feature type="transmembrane region" description="Helical" evidence="1">
    <location>
        <begin position="96"/>
        <end position="115"/>
    </location>
</feature>
<feature type="transmembrane region" description="Helical" evidence="1">
    <location>
        <begin position="14"/>
        <end position="32"/>
    </location>
</feature>
<sequence>MTETKKSKYSAPDYLRFLLPSLIGIMLFMIPVKYDGEFTISVAILSGFFQSILSDYLTLLMTILISFTGFMTIIYKIFKPKFIEKSEYLKGLFNVSVFWFIARIIGMVFVLSTYFEIGPEWIWSGGTGGLLLNDLLSVLFSIFFFAAFLLPLLLDFGLLEFVGALLTPVMRPIFKLPGRSSIDCITSWLGDGTIGVLLTNKQYEDGYYTTREASVIATTFSAVSITFSLVIIAQVDLAHMFVPYYLTVTFAGIVAAILIPRIPPLSKKPDTYITGIKRDDIERIPKGYTPFTWGTCQAIEKAKNSSDIKKFVTSGFKNVLEMWIGVTPIIMAFGTMALIVAEFTPVFQWLGVPFIPILKLLKIPYAKEASQTMIIGFADMFLPSVIGAKIQSELTRFVIAGVSVTQLIYLSEVGAVILGSKIPISPKELFIIFIQRTLVTLPIITIVAHILF</sequence>
<evidence type="ECO:0000256" key="1">
    <source>
        <dbReference type="SAM" id="Phobius"/>
    </source>
</evidence>
<evidence type="ECO:0000259" key="2">
    <source>
        <dbReference type="Pfam" id="PF07670"/>
    </source>
</evidence>
<dbReference type="RefSeq" id="WP_216521808.1">
    <property type="nucleotide sequence ID" value="NZ_JAHLPM010000021.1"/>
</dbReference>
<gene>
    <name evidence="3" type="ORF">KQI42_18090</name>
</gene>
<proteinExistence type="predicted"/>
<feature type="transmembrane region" description="Helical" evidence="1">
    <location>
        <begin position="319"/>
        <end position="340"/>
    </location>
</feature>
<organism evidence="3 4">
    <name type="scientific">Tissierella simiarum</name>
    <dbReference type="NCBI Taxonomy" id="2841534"/>
    <lineage>
        <taxon>Bacteria</taxon>
        <taxon>Bacillati</taxon>
        <taxon>Bacillota</taxon>
        <taxon>Tissierellia</taxon>
        <taxon>Tissierellales</taxon>
        <taxon>Tissierellaceae</taxon>
        <taxon>Tissierella</taxon>
    </lineage>
</organism>
<feature type="transmembrane region" description="Helical" evidence="1">
    <location>
        <begin position="241"/>
        <end position="259"/>
    </location>
</feature>
<feature type="transmembrane region" description="Helical" evidence="1">
    <location>
        <begin position="52"/>
        <end position="75"/>
    </location>
</feature>